<name>A0A8D8TMM3_9HEMI</name>
<dbReference type="EMBL" id="HBUF01291980">
    <property type="protein sequence ID" value="CAG6689414.1"/>
    <property type="molecule type" value="Transcribed_RNA"/>
</dbReference>
<protein>
    <submittedName>
        <fullName evidence="1">Uncharacterized protein</fullName>
    </submittedName>
</protein>
<organism evidence="1">
    <name type="scientific">Cacopsylla melanoneura</name>
    <dbReference type="NCBI Taxonomy" id="428564"/>
    <lineage>
        <taxon>Eukaryota</taxon>
        <taxon>Metazoa</taxon>
        <taxon>Ecdysozoa</taxon>
        <taxon>Arthropoda</taxon>
        <taxon>Hexapoda</taxon>
        <taxon>Insecta</taxon>
        <taxon>Pterygota</taxon>
        <taxon>Neoptera</taxon>
        <taxon>Paraneoptera</taxon>
        <taxon>Hemiptera</taxon>
        <taxon>Sternorrhyncha</taxon>
        <taxon>Psylloidea</taxon>
        <taxon>Psyllidae</taxon>
        <taxon>Psyllinae</taxon>
        <taxon>Cacopsylla</taxon>
    </lineage>
</organism>
<evidence type="ECO:0000313" key="1">
    <source>
        <dbReference type="EMBL" id="CAG6689414.1"/>
    </source>
</evidence>
<reference evidence="1" key="1">
    <citation type="submission" date="2021-05" db="EMBL/GenBank/DDBJ databases">
        <authorList>
            <person name="Alioto T."/>
            <person name="Alioto T."/>
            <person name="Gomez Garrido J."/>
        </authorList>
    </citation>
    <scope>NUCLEOTIDE SEQUENCE</scope>
</reference>
<accession>A0A8D8TMM3</accession>
<proteinExistence type="predicted"/>
<dbReference type="AlphaFoldDB" id="A0A8D8TMM3"/>
<sequence>MSNSLVKSSLVLGPHIAHFHGPRDEKVVDGQRVAHSRRITRITQLKEDCGPGWRLPPTSDPILRQPEIIENIRPHPDLKGCAHLSQCLRFKSHCFLLSSLQVDLRRHNT</sequence>